<dbReference type="PANTHER" id="PTHR37157:SF3">
    <property type="entry name" value="EB DOMAIN-CONTAINING PROTEIN"/>
    <property type="match status" value="1"/>
</dbReference>
<feature type="domain" description="EGF-like" evidence="1">
    <location>
        <begin position="574"/>
        <end position="616"/>
    </location>
</feature>
<sequence length="709" mass="74539">MLHASESPGLNCATNPSICAGGSFCIRGICTCPVGTKVIDGFCVPSTNNQFTYAPPGAICVDGEVLCTGNSVCANGYCVCPGGERIQNEMCIPVDSQADPGQMCEAGLTVCTGNSHCDKGVCRCPVGQVSLNGQCARIVKQLPVQVSNQCIPPCGINSVCIIGKCQCIKGFVLHEGVCTSQNQNTCPSGACCSEKCPCTHDPSANTALCSQPLLHSPFFGAPGQQCDLRQGALLCRGKALCIRNQCVCPMNLILSKNECVDFVGDSYPGQSCSRPGTICRGGSSCSEGICKCGFGLTITNLQCVPSAGNINPRPVIFTFAPRPFRPLTTLPPLVLRTFTTFSTYSNFPRNVIAVRPGAACDPTCEFRQCYQRCGGGSVCVGGVCICPVGMYDYLGVCTPLAGEAATTRVTPAQVRFARPGDPCDISIRCTGGSACVIGTCTCNPGYAPSLDRSSCVLVSLAMSSRRSFTGRTCTHDDDCVLPLRCFREKCICSDGQLPIDEQCHDNGALPYPGSQCVDRCAHGATCVSGYCICAHNLSTNASGHCVLHSPSKETFSLPGAPCVHKVTACHGNSECVHGVGDSCVFHGDCTSIPMTACINFHCNCIAGYHNISGMCELDRKDIANSCKSYSECDPPRICGLKHTCECPFTMFEATDGVCRYRNIGASIGSYCNETTTCMSPSTCASHICTCPAGFVVINSACVPELTDAN</sequence>
<dbReference type="Pfam" id="PF01683">
    <property type="entry name" value="EB"/>
    <property type="match status" value="3"/>
</dbReference>
<name>A0AAD5MBK4_PARTN</name>
<dbReference type="InterPro" id="IPR006149">
    <property type="entry name" value="EB_dom"/>
</dbReference>
<evidence type="ECO:0000313" key="2">
    <source>
        <dbReference type="EMBL" id="KAJ1354905.1"/>
    </source>
</evidence>
<feature type="domain" description="EGF-like" evidence="1">
    <location>
        <begin position="11"/>
        <end position="44"/>
    </location>
</feature>
<feature type="domain" description="EGF-like" evidence="1">
    <location>
        <begin position="422"/>
        <end position="456"/>
    </location>
</feature>
<feature type="domain" description="EGF-like" evidence="1">
    <location>
        <begin position="225"/>
        <end position="260"/>
    </location>
</feature>
<evidence type="ECO:0000259" key="1">
    <source>
        <dbReference type="SMART" id="SM00181"/>
    </source>
</evidence>
<organism evidence="2 3">
    <name type="scientific">Parelaphostrongylus tenuis</name>
    <name type="common">Meningeal worm</name>
    <dbReference type="NCBI Taxonomy" id="148309"/>
    <lineage>
        <taxon>Eukaryota</taxon>
        <taxon>Metazoa</taxon>
        <taxon>Ecdysozoa</taxon>
        <taxon>Nematoda</taxon>
        <taxon>Chromadorea</taxon>
        <taxon>Rhabditida</taxon>
        <taxon>Rhabditina</taxon>
        <taxon>Rhabditomorpha</taxon>
        <taxon>Strongyloidea</taxon>
        <taxon>Metastrongylidae</taxon>
        <taxon>Parelaphostrongylus</taxon>
    </lineage>
</organism>
<accession>A0AAD5MBK4</accession>
<keyword evidence="3" id="KW-1185">Reference proteome</keyword>
<feature type="domain" description="EGF-like" evidence="1">
    <location>
        <begin position="149"/>
        <end position="179"/>
    </location>
</feature>
<feature type="domain" description="EGF-like" evidence="1">
    <location>
        <begin position="103"/>
        <end position="136"/>
    </location>
</feature>
<dbReference type="SMART" id="SM00181">
    <property type="entry name" value="EGF"/>
    <property type="match status" value="10"/>
</dbReference>
<proteinExistence type="predicted"/>
<feature type="domain" description="EGF-like" evidence="1">
    <location>
        <begin position="271"/>
        <end position="304"/>
    </location>
</feature>
<feature type="domain" description="EGF-like" evidence="1">
    <location>
        <begin position="670"/>
        <end position="702"/>
    </location>
</feature>
<dbReference type="Proteomes" id="UP001196413">
    <property type="component" value="Unassembled WGS sequence"/>
</dbReference>
<dbReference type="PANTHER" id="PTHR37157">
    <property type="entry name" value="PRION-LIKE-(Q/N-RICH) DOMAIN-BEARING PROTEIN 25"/>
    <property type="match status" value="1"/>
</dbReference>
<evidence type="ECO:0000313" key="3">
    <source>
        <dbReference type="Proteomes" id="UP001196413"/>
    </source>
</evidence>
<dbReference type="AlphaFoldDB" id="A0AAD5MBK4"/>
<dbReference type="InterPro" id="IPR000742">
    <property type="entry name" value="EGF"/>
</dbReference>
<protein>
    <recommendedName>
        <fullName evidence="1">EGF-like domain-containing protein</fullName>
    </recommendedName>
</protein>
<comment type="caution">
    <text evidence="2">The sequence shown here is derived from an EMBL/GenBank/DDBJ whole genome shotgun (WGS) entry which is preliminary data.</text>
</comment>
<dbReference type="EMBL" id="JAHQIW010002275">
    <property type="protein sequence ID" value="KAJ1354905.1"/>
    <property type="molecule type" value="Genomic_DNA"/>
</dbReference>
<reference evidence="2" key="1">
    <citation type="submission" date="2021-06" db="EMBL/GenBank/DDBJ databases">
        <title>Parelaphostrongylus tenuis whole genome reference sequence.</title>
        <authorList>
            <person name="Garwood T.J."/>
            <person name="Larsen P.A."/>
            <person name="Fountain-Jones N.M."/>
            <person name="Garbe J.R."/>
            <person name="Macchietto M.G."/>
            <person name="Kania S.A."/>
            <person name="Gerhold R.W."/>
            <person name="Richards J.E."/>
            <person name="Wolf T.M."/>
        </authorList>
    </citation>
    <scope>NUCLEOTIDE SEQUENCE</scope>
    <source>
        <strain evidence="2">MNPRO001-30</strain>
        <tissue evidence="2">Meninges</tissue>
    </source>
</reference>
<feature type="domain" description="EGF-like" evidence="1">
    <location>
        <begin position="368"/>
        <end position="398"/>
    </location>
</feature>
<gene>
    <name evidence="2" type="ORF">KIN20_011994</name>
</gene>
<feature type="domain" description="EGF-like" evidence="1">
    <location>
        <begin position="515"/>
        <end position="546"/>
    </location>
</feature>